<name>L5MDD2_MYODS</name>
<evidence type="ECO:0000313" key="2">
    <source>
        <dbReference type="EMBL" id="ELK36614.1"/>
    </source>
</evidence>
<dbReference type="AlphaFoldDB" id="L5MDD2"/>
<feature type="compositionally biased region" description="Pro residues" evidence="1">
    <location>
        <begin position="34"/>
        <end position="43"/>
    </location>
</feature>
<evidence type="ECO:0000313" key="3">
    <source>
        <dbReference type="Proteomes" id="UP000010556"/>
    </source>
</evidence>
<protein>
    <submittedName>
        <fullName evidence="2">Uncharacterized protein</fullName>
    </submittedName>
</protein>
<keyword evidence="3" id="KW-1185">Reference proteome</keyword>
<feature type="region of interest" description="Disordered" evidence="1">
    <location>
        <begin position="28"/>
        <end position="67"/>
    </location>
</feature>
<sequence length="108" mass="11589">MSSDLSYCLLSGALRTILFRAHLPPHQGQALLAPVPPRPPPPDGQAQPPTRKQEVLPQRGPELPLTAGCPDAVPLCPQVHYCASTGTTRTVHPSGLEVVRFPDKRTGQ</sequence>
<accession>L5MDD2</accession>
<dbReference type="EMBL" id="KB101395">
    <property type="protein sequence ID" value="ELK36614.1"/>
    <property type="molecule type" value="Genomic_DNA"/>
</dbReference>
<reference evidence="3" key="1">
    <citation type="journal article" date="2013" name="Science">
        <title>Comparative analysis of bat genomes provides insight into the evolution of flight and immunity.</title>
        <authorList>
            <person name="Zhang G."/>
            <person name="Cowled C."/>
            <person name="Shi Z."/>
            <person name="Huang Z."/>
            <person name="Bishop-Lilly K.A."/>
            <person name="Fang X."/>
            <person name="Wynne J.W."/>
            <person name="Xiong Z."/>
            <person name="Baker M.L."/>
            <person name="Zhao W."/>
            <person name="Tachedjian M."/>
            <person name="Zhu Y."/>
            <person name="Zhou P."/>
            <person name="Jiang X."/>
            <person name="Ng J."/>
            <person name="Yang L."/>
            <person name="Wu L."/>
            <person name="Xiao J."/>
            <person name="Feng Y."/>
            <person name="Chen Y."/>
            <person name="Sun X."/>
            <person name="Zhang Y."/>
            <person name="Marsh G.A."/>
            <person name="Crameri G."/>
            <person name="Broder C.C."/>
            <person name="Frey K.G."/>
            <person name="Wang L.F."/>
            <person name="Wang J."/>
        </authorList>
    </citation>
    <scope>NUCLEOTIDE SEQUENCE [LARGE SCALE GENOMIC DNA]</scope>
</reference>
<dbReference type="Proteomes" id="UP000010556">
    <property type="component" value="Unassembled WGS sequence"/>
</dbReference>
<gene>
    <name evidence="2" type="ORF">MDA_GLEAN10011294</name>
</gene>
<proteinExistence type="predicted"/>
<organism evidence="2 3">
    <name type="scientific">Myotis davidii</name>
    <name type="common">David's myotis</name>
    <dbReference type="NCBI Taxonomy" id="225400"/>
    <lineage>
        <taxon>Eukaryota</taxon>
        <taxon>Metazoa</taxon>
        <taxon>Chordata</taxon>
        <taxon>Craniata</taxon>
        <taxon>Vertebrata</taxon>
        <taxon>Euteleostomi</taxon>
        <taxon>Mammalia</taxon>
        <taxon>Eutheria</taxon>
        <taxon>Laurasiatheria</taxon>
        <taxon>Chiroptera</taxon>
        <taxon>Yangochiroptera</taxon>
        <taxon>Vespertilionidae</taxon>
        <taxon>Myotis</taxon>
    </lineage>
</organism>
<evidence type="ECO:0000256" key="1">
    <source>
        <dbReference type="SAM" id="MobiDB-lite"/>
    </source>
</evidence>